<keyword evidence="2" id="KW-1185">Reference proteome</keyword>
<name>A0AAP0IC88_9MAGN</name>
<comment type="caution">
    <text evidence="1">The sequence shown here is derived from an EMBL/GenBank/DDBJ whole genome shotgun (WGS) entry which is preliminary data.</text>
</comment>
<dbReference type="EMBL" id="JBBNAG010000008">
    <property type="protein sequence ID" value="KAK9112186.1"/>
    <property type="molecule type" value="Genomic_DNA"/>
</dbReference>
<organism evidence="1 2">
    <name type="scientific">Stephania cephalantha</name>
    <dbReference type="NCBI Taxonomy" id="152367"/>
    <lineage>
        <taxon>Eukaryota</taxon>
        <taxon>Viridiplantae</taxon>
        <taxon>Streptophyta</taxon>
        <taxon>Embryophyta</taxon>
        <taxon>Tracheophyta</taxon>
        <taxon>Spermatophyta</taxon>
        <taxon>Magnoliopsida</taxon>
        <taxon>Ranunculales</taxon>
        <taxon>Menispermaceae</taxon>
        <taxon>Menispermoideae</taxon>
        <taxon>Cissampelideae</taxon>
        <taxon>Stephania</taxon>
    </lineage>
</organism>
<dbReference type="Proteomes" id="UP001419268">
    <property type="component" value="Unassembled WGS sequence"/>
</dbReference>
<accession>A0AAP0IC88</accession>
<gene>
    <name evidence="1" type="ORF">Scep_019705</name>
</gene>
<evidence type="ECO:0000313" key="1">
    <source>
        <dbReference type="EMBL" id="KAK9112186.1"/>
    </source>
</evidence>
<dbReference type="AlphaFoldDB" id="A0AAP0IC88"/>
<sequence length="121" mass="13555">MGLSPLLVTIVGPSSSKGKEPVIDDFLLASLRVSSSLLLQLALTLQGLIKGPHRFRLGGAQFVRYGTVHKRYRPRKLSGDSDVSEAEKFIKSHEKIQRLLRLEDSKRPELEAFSFSRDAYT</sequence>
<reference evidence="1 2" key="1">
    <citation type="submission" date="2024-01" db="EMBL/GenBank/DDBJ databases">
        <title>Genome assemblies of Stephania.</title>
        <authorList>
            <person name="Yang L."/>
        </authorList>
    </citation>
    <scope>NUCLEOTIDE SEQUENCE [LARGE SCALE GENOMIC DNA]</scope>
    <source>
        <strain evidence="1">JXDWG</strain>
        <tissue evidence="1">Leaf</tissue>
    </source>
</reference>
<protein>
    <submittedName>
        <fullName evidence="1">Uncharacterized protein</fullName>
    </submittedName>
</protein>
<proteinExistence type="predicted"/>
<evidence type="ECO:0000313" key="2">
    <source>
        <dbReference type="Proteomes" id="UP001419268"/>
    </source>
</evidence>